<dbReference type="GeneID" id="8109428"/>
<evidence type="ECO:0000256" key="4">
    <source>
        <dbReference type="PROSITE-ProRule" id="PRU00502"/>
    </source>
</evidence>
<dbReference type="CDD" id="cd12717">
    <property type="entry name" value="RRM_ETP1"/>
    <property type="match status" value="1"/>
</dbReference>
<dbReference type="OMA" id="SIECIDM"/>
<dbReference type="InParanoid" id="B8LXH9"/>
<dbReference type="OrthoDB" id="273556at2759"/>
<dbReference type="InterPro" id="IPR011422">
    <property type="entry name" value="BRAP2/ETP1_RRM"/>
</dbReference>
<dbReference type="STRING" id="441959.B8LXH9"/>
<feature type="region of interest" description="Disordered" evidence="6">
    <location>
        <begin position="141"/>
        <end position="164"/>
    </location>
</feature>
<feature type="compositionally biased region" description="Polar residues" evidence="6">
    <location>
        <begin position="229"/>
        <end position="252"/>
    </location>
</feature>
<feature type="compositionally biased region" description="Basic residues" evidence="6">
    <location>
        <begin position="141"/>
        <end position="150"/>
    </location>
</feature>
<feature type="domain" description="RING-type" evidence="7">
    <location>
        <begin position="422"/>
        <end position="461"/>
    </location>
</feature>
<dbReference type="AlphaFoldDB" id="B8LXH9"/>
<evidence type="ECO:0000256" key="2">
    <source>
        <dbReference type="ARBA" id="ARBA00022771"/>
    </source>
</evidence>
<sequence length="754" mass="83181">MPSYFYHITLELLNSSSNIAHDIYHSTSQSRSDNSLANEVVREAFLPFQRYSNSKKSTHRHRSAGSLGGNNNTSSVGGGGGSAGHQQQPLDDGKYSSASLIGKLSSLPLQERNPPTGLSIQSDLRFTPISIQGVDMVAPAHNRHHQHQRKQSNETRGGRDEITTGIGTDILGGLHTRGKYIPVDQTLADSVYGIVHLYRDAKETPSLIVDDHPLYLKGSSAAARRPPNDSATSSGIVSQNFLGGNHGSSRSRGLNDHDSADYYSSSSLQTHSPNDDDCSILCILAVPSYLSPSDFLGFVGEDTRDEVSHFRMIKTARANRYMVLMKFRNGKKAREWQREWNGKVFNSMEPETCHVVFVKSVEIEAARPREMSDASNQSSALISNSTRSLGAANNSSPGLSSASLSAKPLAPPTPSLVELPTCPVCLERMDETTGLLTIICQHVFHCTCLQKWKGSGCPVCRYTLDDFARRSQVGFLDEGGSAECSVCHSELNLWICLICGSIGCGRYDEAHAFAHFKETSHAFAMDLSTQRVWDYVSDAYVHRIIQSKTDGKLVELPAADNSALDPPDWTDAVPREKLENMSVEYTHLLTSQLESQRAYFEEIVERAADKASKASASATAALEAAERATLQLQELQQRYDVLAKENVPGLEKEKDRAVRRAEKFENMARKLEKEWREEKAMNENLVKRVELLSEEVAKLKVENADLAEQNRDLTFFISGSERLKEHGGGDEDVVEGTISIPEGSSKKKGKGRRR</sequence>
<dbReference type="VEuPathDB" id="FungiDB:TSTA_078390"/>
<dbReference type="InterPro" id="IPR001841">
    <property type="entry name" value="Znf_RING"/>
</dbReference>
<evidence type="ECO:0000256" key="5">
    <source>
        <dbReference type="SAM" id="Coils"/>
    </source>
</evidence>
<evidence type="ECO:0000256" key="3">
    <source>
        <dbReference type="ARBA" id="ARBA00022833"/>
    </source>
</evidence>
<dbReference type="PANTHER" id="PTHR24007">
    <property type="entry name" value="BRCA1-ASSOCIATED PROTEIN"/>
    <property type="match status" value="1"/>
</dbReference>
<dbReference type="InterPro" id="IPR034931">
    <property type="entry name" value="ETP1_RRM"/>
</dbReference>
<dbReference type="SMART" id="SM00184">
    <property type="entry name" value="RING"/>
    <property type="match status" value="1"/>
</dbReference>
<dbReference type="Pfam" id="PF02148">
    <property type="entry name" value="zf-UBP"/>
    <property type="match status" value="1"/>
</dbReference>
<dbReference type="PROSITE" id="PS50271">
    <property type="entry name" value="ZF_UBP"/>
    <property type="match status" value="1"/>
</dbReference>
<keyword evidence="1" id="KW-0479">Metal-binding</keyword>
<proteinExistence type="predicted"/>
<dbReference type="InterPro" id="IPR001607">
    <property type="entry name" value="Znf_UBP"/>
</dbReference>
<dbReference type="GO" id="GO:0016567">
    <property type="term" value="P:protein ubiquitination"/>
    <property type="evidence" value="ECO:0007669"/>
    <property type="project" value="TreeGrafter"/>
</dbReference>
<dbReference type="Pfam" id="PF13639">
    <property type="entry name" value="zf-RING_2"/>
    <property type="match status" value="1"/>
</dbReference>
<dbReference type="InterPro" id="IPR013083">
    <property type="entry name" value="Znf_RING/FYVE/PHD"/>
</dbReference>
<dbReference type="GO" id="GO:0007265">
    <property type="term" value="P:Ras protein signal transduction"/>
    <property type="evidence" value="ECO:0007669"/>
    <property type="project" value="TreeGrafter"/>
</dbReference>
<evidence type="ECO:0000259" key="8">
    <source>
        <dbReference type="PROSITE" id="PS50271"/>
    </source>
</evidence>
<dbReference type="SUPFAM" id="SSF57850">
    <property type="entry name" value="RING/U-box"/>
    <property type="match status" value="2"/>
</dbReference>
<feature type="region of interest" description="Disordered" evidence="6">
    <location>
        <begin position="723"/>
        <end position="754"/>
    </location>
</feature>
<dbReference type="GO" id="GO:0061630">
    <property type="term" value="F:ubiquitin protein ligase activity"/>
    <property type="evidence" value="ECO:0007669"/>
    <property type="project" value="TreeGrafter"/>
</dbReference>
<dbReference type="FunCoup" id="B8LXH9">
    <property type="interactions" value="743"/>
</dbReference>
<feature type="region of interest" description="Disordered" evidence="6">
    <location>
        <begin position="51"/>
        <end position="96"/>
    </location>
</feature>
<keyword evidence="2 4" id="KW-0863">Zinc-finger</keyword>
<keyword evidence="5" id="KW-0175">Coiled coil</keyword>
<dbReference type="PANTHER" id="PTHR24007:SF7">
    <property type="entry name" value="BRCA1-ASSOCIATED PROTEIN"/>
    <property type="match status" value="1"/>
</dbReference>
<dbReference type="Gene3D" id="3.30.40.10">
    <property type="entry name" value="Zinc/RING finger domain, C3HC4 (zinc finger)"/>
    <property type="match status" value="2"/>
</dbReference>
<dbReference type="GO" id="GO:0005737">
    <property type="term" value="C:cytoplasm"/>
    <property type="evidence" value="ECO:0007669"/>
    <property type="project" value="TreeGrafter"/>
</dbReference>
<protein>
    <submittedName>
        <fullName evidence="9">RING and UBP finger domain protein, putative</fullName>
    </submittedName>
</protein>
<organism evidence="9 10">
    <name type="scientific">Talaromyces stipitatus (strain ATCC 10500 / CBS 375.48 / QM 6759 / NRRL 1006)</name>
    <name type="common">Penicillium stipitatum</name>
    <dbReference type="NCBI Taxonomy" id="441959"/>
    <lineage>
        <taxon>Eukaryota</taxon>
        <taxon>Fungi</taxon>
        <taxon>Dikarya</taxon>
        <taxon>Ascomycota</taxon>
        <taxon>Pezizomycotina</taxon>
        <taxon>Eurotiomycetes</taxon>
        <taxon>Eurotiomycetidae</taxon>
        <taxon>Eurotiales</taxon>
        <taxon>Trichocomaceae</taxon>
        <taxon>Talaromyces</taxon>
        <taxon>Talaromyces sect. Talaromyces</taxon>
    </lineage>
</organism>
<evidence type="ECO:0000256" key="1">
    <source>
        <dbReference type="ARBA" id="ARBA00022723"/>
    </source>
</evidence>
<dbReference type="RefSeq" id="XP_002341867.1">
    <property type="nucleotide sequence ID" value="XM_002341826.1"/>
</dbReference>
<reference evidence="10" key="1">
    <citation type="journal article" date="2015" name="Genome Announc.">
        <title>Genome sequence of the AIDS-associated pathogen Penicillium marneffei (ATCC18224) and its near taxonomic relative Talaromyces stipitatus (ATCC10500).</title>
        <authorList>
            <person name="Nierman W.C."/>
            <person name="Fedorova-Abrams N.D."/>
            <person name="Andrianopoulos A."/>
        </authorList>
    </citation>
    <scope>NUCLEOTIDE SEQUENCE [LARGE SCALE GENOMIC DNA]</scope>
    <source>
        <strain evidence="10">ATCC 10500 / CBS 375.48 / QM 6759 / NRRL 1006</strain>
    </source>
</reference>
<keyword evidence="3" id="KW-0862">Zinc</keyword>
<dbReference type="SMART" id="SM00290">
    <property type="entry name" value="ZnF_UBP"/>
    <property type="match status" value="1"/>
</dbReference>
<dbReference type="EMBL" id="EQ962652">
    <property type="protein sequence ID" value="EED24480.1"/>
    <property type="molecule type" value="Genomic_DNA"/>
</dbReference>
<dbReference type="CDD" id="cd16457">
    <property type="entry name" value="RING-H2_BRAP2"/>
    <property type="match status" value="1"/>
</dbReference>
<dbReference type="HOGENOM" id="CLU_009969_0_0_1"/>
<evidence type="ECO:0000256" key="6">
    <source>
        <dbReference type="SAM" id="MobiDB-lite"/>
    </source>
</evidence>
<feature type="region of interest" description="Disordered" evidence="6">
    <location>
        <begin position="219"/>
        <end position="256"/>
    </location>
</feature>
<dbReference type="Proteomes" id="UP000001745">
    <property type="component" value="Unassembled WGS sequence"/>
</dbReference>
<dbReference type="eggNOG" id="KOG0804">
    <property type="taxonomic scope" value="Eukaryota"/>
</dbReference>
<feature type="domain" description="UBP-type" evidence="8">
    <location>
        <begin position="455"/>
        <end position="560"/>
    </location>
</feature>
<evidence type="ECO:0000259" key="7">
    <source>
        <dbReference type="PROSITE" id="PS50089"/>
    </source>
</evidence>
<evidence type="ECO:0000313" key="10">
    <source>
        <dbReference type="Proteomes" id="UP000001745"/>
    </source>
</evidence>
<dbReference type="PhylomeDB" id="B8LXH9"/>
<keyword evidence="10" id="KW-1185">Reference proteome</keyword>
<feature type="coiled-coil region" evidence="5">
    <location>
        <begin position="618"/>
        <end position="709"/>
    </location>
</feature>
<feature type="compositionally biased region" description="Basic and acidic residues" evidence="6">
    <location>
        <begin position="151"/>
        <end position="162"/>
    </location>
</feature>
<dbReference type="PROSITE" id="PS50089">
    <property type="entry name" value="ZF_RING_2"/>
    <property type="match status" value="1"/>
</dbReference>
<accession>B8LXH9</accession>
<dbReference type="InterPro" id="IPR047243">
    <property type="entry name" value="RING-H2_BRAP2"/>
</dbReference>
<dbReference type="GO" id="GO:0008270">
    <property type="term" value="F:zinc ion binding"/>
    <property type="evidence" value="ECO:0007669"/>
    <property type="project" value="UniProtKB-KW"/>
</dbReference>
<gene>
    <name evidence="9" type="ORF">TSTA_078390</name>
</gene>
<evidence type="ECO:0000313" key="9">
    <source>
        <dbReference type="EMBL" id="EED24480.1"/>
    </source>
</evidence>
<name>B8LXH9_TALSN</name>
<dbReference type="Pfam" id="PF07576">
    <property type="entry name" value="BRAP2"/>
    <property type="match status" value="1"/>
</dbReference>